<dbReference type="SUPFAM" id="SSF47576">
    <property type="entry name" value="Calponin-homology domain, CH-domain"/>
    <property type="match status" value="1"/>
</dbReference>
<dbReference type="Proteomes" id="UP000316079">
    <property type="component" value="Unassembled WGS sequence"/>
</dbReference>
<dbReference type="AlphaFoldDB" id="A0A553N456"/>
<evidence type="ECO:0000259" key="12">
    <source>
        <dbReference type="PROSITE" id="PS50021"/>
    </source>
</evidence>
<dbReference type="GO" id="GO:0005737">
    <property type="term" value="C:cytoplasm"/>
    <property type="evidence" value="ECO:0007669"/>
    <property type="project" value="TreeGrafter"/>
</dbReference>
<dbReference type="STRING" id="623744.A0A553N456"/>
<evidence type="ECO:0000256" key="9">
    <source>
        <dbReference type="ARBA" id="ARBA00082870"/>
    </source>
</evidence>
<protein>
    <recommendedName>
        <fullName evidence="8">Calmin</fullName>
    </recommendedName>
    <alternativeName>
        <fullName evidence="9">Calponin-like transmembrane domain protein</fullName>
    </alternativeName>
</protein>
<gene>
    <name evidence="13" type="ORF">DNTS_026365</name>
</gene>
<feature type="region of interest" description="Disordered" evidence="10">
    <location>
        <begin position="440"/>
        <end position="468"/>
    </location>
</feature>
<dbReference type="InterPro" id="IPR001589">
    <property type="entry name" value="Actinin_actin-bd_CS"/>
</dbReference>
<dbReference type="GO" id="GO:0005640">
    <property type="term" value="C:nuclear outer membrane"/>
    <property type="evidence" value="ECO:0007669"/>
    <property type="project" value="TreeGrafter"/>
</dbReference>
<evidence type="ECO:0000256" key="2">
    <source>
        <dbReference type="ARBA" id="ARBA00022553"/>
    </source>
</evidence>
<evidence type="ECO:0000256" key="6">
    <source>
        <dbReference type="ARBA" id="ARBA00023136"/>
    </source>
</evidence>
<evidence type="ECO:0000256" key="10">
    <source>
        <dbReference type="SAM" id="MobiDB-lite"/>
    </source>
</evidence>
<reference evidence="13 14" key="1">
    <citation type="journal article" date="2019" name="Sci. Data">
        <title>Hybrid genome assembly and annotation of Danionella translucida.</title>
        <authorList>
            <person name="Kadobianskyi M."/>
            <person name="Schulze L."/>
            <person name="Schuelke M."/>
            <person name="Judkewitz B."/>
        </authorList>
    </citation>
    <scope>NUCLEOTIDE SEQUENCE [LARGE SCALE GENOMIC DNA]</scope>
    <source>
        <strain evidence="13 14">Bolton</strain>
    </source>
</reference>
<evidence type="ECO:0000313" key="14">
    <source>
        <dbReference type="Proteomes" id="UP000316079"/>
    </source>
</evidence>
<keyword evidence="5 11" id="KW-1133">Transmembrane helix</keyword>
<keyword evidence="4" id="KW-0677">Repeat</keyword>
<evidence type="ECO:0000256" key="5">
    <source>
        <dbReference type="ARBA" id="ARBA00022989"/>
    </source>
</evidence>
<dbReference type="EMBL" id="SRMA01027071">
    <property type="protein sequence ID" value="TRY60215.1"/>
    <property type="molecule type" value="Genomic_DNA"/>
</dbReference>
<dbReference type="Gene3D" id="1.10.418.10">
    <property type="entry name" value="Calponin-like domain"/>
    <property type="match status" value="2"/>
</dbReference>
<dbReference type="Pfam" id="PF00307">
    <property type="entry name" value="CH"/>
    <property type="match status" value="2"/>
</dbReference>
<keyword evidence="6 11" id="KW-0472">Membrane</keyword>
<dbReference type="PROSITE" id="PS00019">
    <property type="entry name" value="ACTININ_1"/>
    <property type="match status" value="1"/>
</dbReference>
<proteinExistence type="predicted"/>
<dbReference type="PANTHER" id="PTHR47535">
    <property type="entry name" value="MUSCLE-SPECIFIC PROTEIN 300 KDA, ISOFORM G"/>
    <property type="match status" value="1"/>
</dbReference>
<dbReference type="OrthoDB" id="10017054at2759"/>
<dbReference type="InterPro" id="IPR001715">
    <property type="entry name" value="CH_dom"/>
</dbReference>
<dbReference type="PROSITE" id="PS50021">
    <property type="entry name" value="CH"/>
    <property type="match status" value="2"/>
</dbReference>
<dbReference type="GO" id="GO:0034993">
    <property type="term" value="C:meiotic nuclear membrane microtubule tethering complex"/>
    <property type="evidence" value="ECO:0007669"/>
    <property type="project" value="TreeGrafter"/>
</dbReference>
<keyword evidence="3 11" id="KW-0812">Transmembrane</keyword>
<organism evidence="13 14">
    <name type="scientific">Danionella cerebrum</name>
    <dbReference type="NCBI Taxonomy" id="2873325"/>
    <lineage>
        <taxon>Eukaryota</taxon>
        <taxon>Metazoa</taxon>
        <taxon>Chordata</taxon>
        <taxon>Craniata</taxon>
        <taxon>Vertebrata</taxon>
        <taxon>Euteleostomi</taxon>
        <taxon>Actinopterygii</taxon>
        <taxon>Neopterygii</taxon>
        <taxon>Teleostei</taxon>
        <taxon>Ostariophysi</taxon>
        <taxon>Cypriniformes</taxon>
        <taxon>Danionidae</taxon>
        <taxon>Danioninae</taxon>
        <taxon>Danionella</taxon>
    </lineage>
</organism>
<dbReference type="PANTHER" id="PTHR47535:SF9">
    <property type="entry name" value="CALPONIN-HOMOLOGY (CH) DOMAIN-CONTAINING PROTEIN"/>
    <property type="match status" value="1"/>
</dbReference>
<feature type="compositionally biased region" description="Basic and acidic residues" evidence="10">
    <location>
        <begin position="1"/>
        <end position="19"/>
    </location>
</feature>
<dbReference type="GO" id="GO:0051015">
    <property type="term" value="F:actin filament binding"/>
    <property type="evidence" value="ECO:0007669"/>
    <property type="project" value="TreeGrafter"/>
</dbReference>
<evidence type="ECO:0000256" key="1">
    <source>
        <dbReference type="ARBA" id="ARBA00004211"/>
    </source>
</evidence>
<keyword evidence="14" id="KW-1185">Reference proteome</keyword>
<evidence type="ECO:0000313" key="13">
    <source>
        <dbReference type="EMBL" id="TRY60215.1"/>
    </source>
</evidence>
<evidence type="ECO:0000256" key="4">
    <source>
        <dbReference type="ARBA" id="ARBA00022737"/>
    </source>
</evidence>
<comment type="caution">
    <text evidence="13">The sequence shown here is derived from an EMBL/GenBank/DDBJ whole genome shotgun (WGS) entry which is preliminary data.</text>
</comment>
<keyword evidence="7" id="KW-0009">Actin-binding</keyword>
<dbReference type="FunFam" id="1.10.418.10:FF:000063">
    <property type="entry name" value="Calmin"/>
    <property type="match status" value="1"/>
</dbReference>
<feature type="region of interest" description="Disordered" evidence="10">
    <location>
        <begin position="1"/>
        <end position="24"/>
    </location>
</feature>
<feature type="compositionally biased region" description="Polar residues" evidence="10">
    <location>
        <begin position="440"/>
        <end position="459"/>
    </location>
</feature>
<dbReference type="FunFam" id="1.10.418.10:FF:000057">
    <property type="entry name" value="Calmin"/>
    <property type="match status" value="1"/>
</dbReference>
<dbReference type="GO" id="GO:0007097">
    <property type="term" value="P:nuclear migration"/>
    <property type="evidence" value="ECO:0007669"/>
    <property type="project" value="TreeGrafter"/>
</dbReference>
<comment type="subcellular location">
    <subcellularLocation>
        <location evidence="1">Membrane</location>
        <topology evidence="1">Single-pass type IV membrane protein</topology>
    </subcellularLocation>
</comment>
<feature type="domain" description="Calponin-homology (CH)" evidence="12">
    <location>
        <begin position="25"/>
        <end position="132"/>
    </location>
</feature>
<feature type="transmembrane region" description="Helical" evidence="11">
    <location>
        <begin position="588"/>
        <end position="607"/>
    </location>
</feature>
<evidence type="ECO:0000256" key="8">
    <source>
        <dbReference type="ARBA" id="ARBA00070333"/>
    </source>
</evidence>
<keyword evidence="2" id="KW-0597">Phosphoprotein</keyword>
<dbReference type="SMART" id="SM00033">
    <property type="entry name" value="CH"/>
    <property type="match status" value="2"/>
</dbReference>
<feature type="region of interest" description="Disordered" evidence="10">
    <location>
        <begin position="300"/>
        <end position="333"/>
    </location>
</feature>
<accession>A0A553N456</accession>
<feature type="domain" description="Calponin-homology (CH)" evidence="12">
    <location>
        <begin position="187"/>
        <end position="297"/>
    </location>
</feature>
<dbReference type="InterPro" id="IPR036872">
    <property type="entry name" value="CH_dom_sf"/>
</dbReference>
<sequence length="613" mass="68673">MTESDGRVWNDQRSAERAKGVQRNAVQQRTFTKWINMHLKRWDPPLQVHHLFTDLQDGKILMALVEELSGCSLLHHFRPLPHRIFRLNNIVKVLNFLKDRNVSFFNIEAEDVADGNPPAVLSLIWNIIVFYQIKQVTESLEKTPSIIMLSFPCGRDSSGSLGSPGDDVFSTLSPKSKRSSHLLKYRSKAMKTLFGWAQNCTAKYGVDIQDFGKSWRSGLAFTALVKYFCPECVDMRKALSSEPRINIETALSAAHQWLGIPPLLDPDVVLDLDVAVPSSPDEQSVITYVAQFLECWPGHEEDSVSTDSSRCIPSPDRWDGRWSDSGSSQEELVDHPEEQALSFESLPGRVSTDQSLLASTGGQCCDSVGWRKRLTNLQEDDATCSKEAFCSIPELDSDEEDAYSYILELDHSETELESNIDLKILLDSLDAYEANTNESQGCFSGSKSVPDLLTNSSPDKGTDRKEPSPLKDAMLCNCETKGCLHSIEKRSLLHKSNHSDSNCSVTVKERVCSAEDDASGVSLLKNALHKVKFSEDFLVKDQHLCSHHFGSNSVSVQTAADRITGEPSSSNTKRKEGLDWIIFEVEDLPVLLLLWIITYCIFTFTHLDIYRLL</sequence>
<evidence type="ECO:0000256" key="7">
    <source>
        <dbReference type="ARBA" id="ARBA00023203"/>
    </source>
</evidence>
<evidence type="ECO:0000256" key="11">
    <source>
        <dbReference type="SAM" id="Phobius"/>
    </source>
</evidence>
<dbReference type="InterPro" id="IPR052403">
    <property type="entry name" value="LINC-complex_assoc"/>
</dbReference>
<name>A0A553N456_9TELE</name>
<evidence type="ECO:0000256" key="3">
    <source>
        <dbReference type="ARBA" id="ARBA00022692"/>
    </source>
</evidence>